<feature type="transmembrane region" description="Helical" evidence="1">
    <location>
        <begin position="12"/>
        <end position="33"/>
    </location>
</feature>
<keyword evidence="1" id="KW-0472">Membrane</keyword>
<evidence type="ECO:0008006" key="4">
    <source>
        <dbReference type="Google" id="ProtNLM"/>
    </source>
</evidence>
<proteinExistence type="predicted"/>
<gene>
    <name evidence="2" type="ORF">E4P33_06825</name>
</gene>
<comment type="caution">
    <text evidence="2">The sequence shown here is derived from an EMBL/GenBank/DDBJ whole genome shotgun (WGS) entry which is preliminary data.</text>
</comment>
<name>A0AAX2SB05_KOCRH</name>
<keyword evidence="1" id="KW-0812">Transmembrane</keyword>
<dbReference type="Proteomes" id="UP000298017">
    <property type="component" value="Unassembled WGS sequence"/>
</dbReference>
<feature type="transmembrane region" description="Helical" evidence="1">
    <location>
        <begin position="40"/>
        <end position="55"/>
    </location>
</feature>
<sequence length="160" mass="18155">MVVALVYALDARWVDTAVLMLAGLGQVIAFLWFRAPWPRAVCSLILLTAAVSAAQQLYNRIWWWDILIHFLAVHALVWMLWNRVLQGSAQLRDRMRDARREPYLLCALAGLSLATVWEIMELLGFLFVTPEIHIPPLDTLLDVTVGVLGAAMVGRHREPR</sequence>
<evidence type="ECO:0000313" key="3">
    <source>
        <dbReference type="Proteomes" id="UP000298017"/>
    </source>
</evidence>
<organism evidence="2 3">
    <name type="scientific">Kocuria rhizophila</name>
    <dbReference type="NCBI Taxonomy" id="72000"/>
    <lineage>
        <taxon>Bacteria</taxon>
        <taxon>Bacillati</taxon>
        <taxon>Actinomycetota</taxon>
        <taxon>Actinomycetes</taxon>
        <taxon>Micrococcales</taxon>
        <taxon>Micrococcaceae</taxon>
        <taxon>Kocuria</taxon>
    </lineage>
</organism>
<feature type="transmembrane region" description="Helical" evidence="1">
    <location>
        <begin position="102"/>
        <end position="128"/>
    </location>
</feature>
<keyword evidence="1" id="KW-1133">Transmembrane helix</keyword>
<evidence type="ECO:0000313" key="2">
    <source>
        <dbReference type="EMBL" id="TFI01398.1"/>
    </source>
</evidence>
<reference evidence="2 3" key="1">
    <citation type="submission" date="2019-03" db="EMBL/GenBank/DDBJ databases">
        <title>Genome Sequencing and Assembly of Various Microbes Isolated from Alder Root Nodule.</title>
        <authorList>
            <person name="Swanson E."/>
            <person name="Sevigny J.L."/>
            <person name="Pesce C."/>
            <person name="Davis I."/>
            <person name="Kleiner V."/>
            <person name="Tisa L."/>
        </authorList>
    </citation>
    <scope>NUCLEOTIDE SEQUENCE [LARGE SCALE GENOMIC DNA]</scope>
    <source>
        <strain evidence="2 3">4R-31</strain>
    </source>
</reference>
<dbReference type="AlphaFoldDB" id="A0AAX2SB05"/>
<feature type="transmembrane region" description="Helical" evidence="1">
    <location>
        <begin position="61"/>
        <end position="81"/>
    </location>
</feature>
<dbReference type="EMBL" id="SPNK01000006">
    <property type="protein sequence ID" value="TFI01398.1"/>
    <property type="molecule type" value="Genomic_DNA"/>
</dbReference>
<protein>
    <recommendedName>
        <fullName evidence="4">VanZ-like domain-containing protein</fullName>
    </recommendedName>
</protein>
<keyword evidence="3" id="KW-1185">Reference proteome</keyword>
<accession>A0AAX2SB05</accession>
<evidence type="ECO:0000256" key="1">
    <source>
        <dbReference type="SAM" id="Phobius"/>
    </source>
</evidence>